<dbReference type="Proteomes" id="UP000800036">
    <property type="component" value="Unassembled WGS sequence"/>
</dbReference>
<keyword evidence="1" id="KW-0732">Signal</keyword>
<sequence length="1625" mass="174398">MQSFVYLLFFAVLRLCQAITSPNIYSFTQPDVATPGYGDASLAPAVPSQSRHDSGPASGVNIFLPNYQQDPNWLPLVLSLKTIGLQVKVNEKLNITAQTRTLLIYASSSVSYTPSTADVNTLTSFVNNGGNLIFMTQVPAALRSLAGVSAATVDTSGTRSILQLSNTDRAAVALQGFDFSNYYDISMPIYGNDSAQGLINTGYTLVNGAVSLGNWLVRNNGVDSSDTSATKSAIVRNQPSGAKGLVYSFGMDLGYLYISALDESDGYSEHYDGYYYPGYDIGTRFIKNIHLSNPHYVSLWSVPYNKGIAFTTTWDIDTYVSYPHGQGMAASAMERGAQGNLNLHTKYVTDAYERAYFQYGVPYIYQITGFPIASDGYPYIDFGSHSVSHSPNAVEFPSGTTAERFLQGQSSGYYPYIHECSSTTPDGTPNNGETCIEGGTSGLSFWTESGTASGEVRVSGYLIRHVMNDIFGTNYNLTTYRPGNLAWNKYQANHCVANGFIGGSSCSGNSHLTHLPFQVTHNRESFQEIPYYEFPLQWSDGDGNMSSADFPGSDFRKQVNDITNMAKYGGHYNILIHPSDAVLDKIQLQRALHDAVRPFAAFFNQTGIANWWTIRDRAVVDITSASSSSVTMSVRLDGQVEGLTLQVPKTYTLQSASAPLSVCQQVSYDSFTNAVVLRNTAKGVYTLNFSVGSSASSASTCPDFTPQPATECVAWDVAVDDFLEEWFYDNGINLLLLPAVSSGLNSNQQNGRLQLTATNNVNSYYTEVSRFCFDATLYTHLFFDAVIPTGTTFSVQLVSYEAGCITERASSTFLDIADYAAADGKNHTISIPLKDFAGENMQYVRGVRLVNIAPLQVPVYIDNIKVQKRCFTAPGEDRTSGLSIDSFQNVDRWITGINNIFGKTDDDGTMKFAKLAELGKMQLLPANAASYIYTSTAVNGTNLNANGYTDLSLNLKGPSGGTFDVVVTSGTSNSNSTVNTKSYASLSQGSFSNLTIPLSAFSGLDISSISRITLRNFTPNGAVSTENYTLRWISLLGNGTNSTTPSCTRASGYVVLDFCDLSEFTKQTSALGTPFSDDNTMSSYNQTESGYINLTPRDSSSYFYSTLAQSTTCLALNSSYSAVTLTISGPEGATANVGFKHGGNSCNTNVVTDYVPVTFSAARKEVTIPFSNFPSGFNKAYLQSFVMTAFSAPGSTYWIHSLAFIGASDTRGCAFCQGTTVDTCSFTTDVPRTNSLSGLQTDEGTLAAYSVNSDGSLGLTSQQNAYWYSQFGANSCYNANTVNATGIQFSIAAPAGTSFNVDLRWKTNAQCTTVSSPASVPITNYVTFTGNSNYQVASIPFSDFSGLNSSRLDSVALARFNPSNVDVKLGCISLVNIPASTAPQTCACPNTAWLNYCSGTGRADSNANGGTQSDDGTMRSAPALVNGSLALQPAASSSYWYSLLNCMNVSPSTTLYLNVTAKAGASFDVQLQNSGVTCGDGSPFLRSTINSASYGAMTGKPVLLAIPLSAYTAATSGFSLQKISAVVLQNFSDSTSTYSLNCAYFGGGSASTTAIRSASSKARASTAAVAVQKRDNTTAVAGPFALWQPSFVWHHTGNIHKYGNDNQKDHAVFFSNSTSRNTTLF</sequence>
<keyword evidence="3" id="KW-1185">Reference proteome</keyword>
<dbReference type="OrthoDB" id="2107553at2759"/>
<dbReference type="InterPro" id="IPR008979">
    <property type="entry name" value="Galactose-bd-like_sf"/>
</dbReference>
<evidence type="ECO:0000256" key="1">
    <source>
        <dbReference type="SAM" id="SignalP"/>
    </source>
</evidence>
<reference evidence="2" key="1">
    <citation type="journal article" date="2020" name="Stud. Mycol.">
        <title>101 Dothideomycetes genomes: a test case for predicting lifestyles and emergence of pathogens.</title>
        <authorList>
            <person name="Haridas S."/>
            <person name="Albert R."/>
            <person name="Binder M."/>
            <person name="Bloem J."/>
            <person name="Labutti K."/>
            <person name="Salamov A."/>
            <person name="Andreopoulos B."/>
            <person name="Baker S."/>
            <person name="Barry K."/>
            <person name="Bills G."/>
            <person name="Bluhm B."/>
            <person name="Cannon C."/>
            <person name="Castanera R."/>
            <person name="Culley D."/>
            <person name="Daum C."/>
            <person name="Ezra D."/>
            <person name="Gonzalez J."/>
            <person name="Henrissat B."/>
            <person name="Kuo A."/>
            <person name="Liang C."/>
            <person name="Lipzen A."/>
            <person name="Lutzoni F."/>
            <person name="Magnuson J."/>
            <person name="Mondo S."/>
            <person name="Nolan M."/>
            <person name="Ohm R."/>
            <person name="Pangilinan J."/>
            <person name="Park H.-J."/>
            <person name="Ramirez L."/>
            <person name="Alfaro M."/>
            <person name="Sun H."/>
            <person name="Tritt A."/>
            <person name="Yoshinaga Y."/>
            <person name="Zwiers L.-H."/>
            <person name="Turgeon B."/>
            <person name="Goodwin S."/>
            <person name="Spatafora J."/>
            <person name="Crous P."/>
            <person name="Grigoriev I."/>
        </authorList>
    </citation>
    <scope>NUCLEOTIDE SEQUENCE</scope>
    <source>
        <strain evidence="2">CBS 107.79</strain>
    </source>
</reference>
<dbReference type="SUPFAM" id="SSF49785">
    <property type="entry name" value="Galactose-binding domain-like"/>
    <property type="match status" value="1"/>
</dbReference>
<dbReference type="EMBL" id="ML976663">
    <property type="protein sequence ID" value="KAF1977538.1"/>
    <property type="molecule type" value="Genomic_DNA"/>
</dbReference>
<proteinExistence type="predicted"/>
<accession>A0A6A5VLH5</accession>
<evidence type="ECO:0000313" key="3">
    <source>
        <dbReference type="Proteomes" id="UP000800036"/>
    </source>
</evidence>
<feature type="chain" id="PRO_5025437948" evidence="1">
    <location>
        <begin position="19"/>
        <end position="1625"/>
    </location>
</feature>
<feature type="signal peptide" evidence="1">
    <location>
        <begin position="1"/>
        <end position="18"/>
    </location>
</feature>
<name>A0A6A5VLH5_9PLEO</name>
<evidence type="ECO:0000313" key="2">
    <source>
        <dbReference type="EMBL" id="KAF1977538.1"/>
    </source>
</evidence>
<gene>
    <name evidence="2" type="ORF">BU23DRAFT_500430</name>
</gene>
<organism evidence="2 3">
    <name type="scientific">Bimuria novae-zelandiae CBS 107.79</name>
    <dbReference type="NCBI Taxonomy" id="1447943"/>
    <lineage>
        <taxon>Eukaryota</taxon>
        <taxon>Fungi</taxon>
        <taxon>Dikarya</taxon>
        <taxon>Ascomycota</taxon>
        <taxon>Pezizomycotina</taxon>
        <taxon>Dothideomycetes</taxon>
        <taxon>Pleosporomycetidae</taxon>
        <taxon>Pleosporales</taxon>
        <taxon>Massarineae</taxon>
        <taxon>Didymosphaeriaceae</taxon>
        <taxon>Bimuria</taxon>
    </lineage>
</organism>
<protein>
    <submittedName>
        <fullName evidence="2">Uncharacterized protein</fullName>
    </submittedName>
</protein>
<dbReference type="Gene3D" id="2.60.120.430">
    <property type="entry name" value="Galactose-binding lectin"/>
    <property type="match status" value="4"/>
</dbReference>
<dbReference type="Gene3D" id="3.20.20.370">
    <property type="entry name" value="Glycoside hydrolase/deacetylase"/>
    <property type="match status" value="1"/>
</dbReference>